<dbReference type="SUPFAM" id="SSF53850">
    <property type="entry name" value="Periplasmic binding protein-like II"/>
    <property type="match status" value="1"/>
</dbReference>
<evidence type="ECO:0000256" key="4">
    <source>
        <dbReference type="ARBA" id="ARBA00022605"/>
    </source>
</evidence>
<dbReference type="InterPro" id="IPR045865">
    <property type="entry name" value="ACT-like_dom_sf"/>
</dbReference>
<gene>
    <name evidence="12" type="ORF">BINDI_0445</name>
</gene>
<protein>
    <recommendedName>
        <fullName evidence="3">Prephenate dehydratase</fullName>
        <ecNumber evidence="2">4.2.1.51</ecNumber>
    </recommendedName>
</protein>
<dbReference type="PANTHER" id="PTHR21022:SF19">
    <property type="entry name" value="PREPHENATE DEHYDRATASE-RELATED"/>
    <property type="match status" value="1"/>
</dbReference>
<evidence type="ECO:0000256" key="5">
    <source>
        <dbReference type="ARBA" id="ARBA00023141"/>
    </source>
</evidence>
<dbReference type="Gene3D" id="3.30.70.260">
    <property type="match status" value="1"/>
</dbReference>
<evidence type="ECO:0000256" key="8">
    <source>
        <dbReference type="ARBA" id="ARBA00047848"/>
    </source>
</evidence>
<dbReference type="CDD" id="cd04905">
    <property type="entry name" value="ACT_CM-PDT"/>
    <property type="match status" value="1"/>
</dbReference>
<evidence type="ECO:0000256" key="3">
    <source>
        <dbReference type="ARBA" id="ARBA00021872"/>
    </source>
</evidence>
<sequence>MSSDRNSSVGLCYLGPQGSFTHQAAVEASVSLESSLGRQVDLVPCDRATRIVEAVESGGCWGIIAWESNVEGHVIPNMDALIDSTNVAGFGRTSLPIVFDAFVRPDHGRLSSVSAHPHGLAQCRGFIRDVGLAEEAAPSNAAACRDLGQDQVALGPRLCGGLYGLQTYRSGVQDYQGARTDFLLLAPREEVSGLARAMFGRSEVEGAKGAGAGEGPGSRPLREFESIIAFIPLHTGSGVLADLLDRFRDAGLNMTSFMSRPIKGNDGTYSFIATIDAAPWEPALGGVMQDLLDLGDWIKTLAVYPRMERPDPPIPDWMLPRAGAWRERNLDNSGVDKELLW</sequence>
<evidence type="ECO:0000259" key="11">
    <source>
        <dbReference type="PROSITE" id="PS51671"/>
    </source>
</evidence>
<comment type="pathway">
    <text evidence="1">Amino-acid biosynthesis; L-phenylalanine biosynthesis; phenylpyruvate from prephenate: step 1/1.</text>
</comment>
<dbReference type="EC" id="4.2.1.51" evidence="2"/>
<name>A0A087VTR2_9BIFI</name>
<dbReference type="PROSITE" id="PS51671">
    <property type="entry name" value="ACT"/>
    <property type="match status" value="1"/>
</dbReference>
<dbReference type="GO" id="GO:0009094">
    <property type="term" value="P:L-phenylalanine biosynthetic process"/>
    <property type="evidence" value="ECO:0007669"/>
    <property type="project" value="UniProtKB-UniPathway"/>
</dbReference>
<evidence type="ECO:0000313" key="13">
    <source>
        <dbReference type="Proteomes" id="UP000028569"/>
    </source>
</evidence>
<keyword evidence="4" id="KW-0028">Amino-acid biosynthesis</keyword>
<dbReference type="PIRSF" id="PIRSF001500">
    <property type="entry name" value="Chor_mut_pdt_Ppr"/>
    <property type="match status" value="1"/>
</dbReference>
<evidence type="ECO:0000256" key="9">
    <source>
        <dbReference type="PIRSR" id="PIRSR001500-2"/>
    </source>
</evidence>
<keyword evidence="6" id="KW-0584">Phenylalanine biosynthesis</keyword>
<comment type="catalytic activity">
    <reaction evidence="8">
        <text>prephenate + H(+) = 3-phenylpyruvate + CO2 + H2O</text>
        <dbReference type="Rhea" id="RHEA:21648"/>
        <dbReference type="ChEBI" id="CHEBI:15377"/>
        <dbReference type="ChEBI" id="CHEBI:15378"/>
        <dbReference type="ChEBI" id="CHEBI:16526"/>
        <dbReference type="ChEBI" id="CHEBI:18005"/>
        <dbReference type="ChEBI" id="CHEBI:29934"/>
        <dbReference type="EC" id="4.2.1.51"/>
    </reaction>
</comment>
<proteinExistence type="predicted"/>
<dbReference type="GO" id="GO:0005737">
    <property type="term" value="C:cytoplasm"/>
    <property type="evidence" value="ECO:0007669"/>
    <property type="project" value="TreeGrafter"/>
</dbReference>
<dbReference type="SUPFAM" id="SSF55021">
    <property type="entry name" value="ACT-like"/>
    <property type="match status" value="1"/>
</dbReference>
<dbReference type="OrthoDB" id="9802281at2"/>
<evidence type="ECO:0000313" key="12">
    <source>
        <dbReference type="EMBL" id="AIC91726.1"/>
    </source>
</evidence>
<evidence type="ECO:0000259" key="10">
    <source>
        <dbReference type="PROSITE" id="PS51171"/>
    </source>
</evidence>
<keyword evidence="5" id="KW-0057">Aromatic amino acid biosynthesis</keyword>
<evidence type="ECO:0000256" key="7">
    <source>
        <dbReference type="ARBA" id="ARBA00023239"/>
    </source>
</evidence>
<evidence type="ECO:0000256" key="6">
    <source>
        <dbReference type="ARBA" id="ARBA00023222"/>
    </source>
</evidence>
<dbReference type="PANTHER" id="PTHR21022">
    <property type="entry name" value="PREPHENATE DEHYDRATASE P PROTEIN"/>
    <property type="match status" value="1"/>
</dbReference>
<dbReference type="PROSITE" id="PS51171">
    <property type="entry name" value="PREPHENATE_DEHYDR_3"/>
    <property type="match status" value="1"/>
</dbReference>
<dbReference type="Gene3D" id="3.40.190.10">
    <property type="entry name" value="Periplasmic binding protein-like II"/>
    <property type="match status" value="2"/>
</dbReference>
<dbReference type="KEGG" id="bii:BINDI_0445"/>
<evidence type="ECO:0000256" key="2">
    <source>
        <dbReference type="ARBA" id="ARBA00013147"/>
    </source>
</evidence>
<dbReference type="Pfam" id="PF00800">
    <property type="entry name" value="PDT"/>
    <property type="match status" value="1"/>
</dbReference>
<dbReference type="CDD" id="cd13632">
    <property type="entry name" value="PBP2_Aa-PDT_like"/>
    <property type="match status" value="1"/>
</dbReference>
<dbReference type="InterPro" id="IPR001086">
    <property type="entry name" value="Preph_deHydtase"/>
</dbReference>
<dbReference type="InterPro" id="IPR002912">
    <property type="entry name" value="ACT_dom"/>
</dbReference>
<feature type="domain" description="Prephenate dehydratase" evidence="10">
    <location>
        <begin position="10"/>
        <end position="187"/>
    </location>
</feature>
<organism evidence="12 13">
    <name type="scientific">Bifidobacterium [indicum] DSM 20214 = LMG 11587</name>
    <dbReference type="NCBI Taxonomy" id="1341694"/>
    <lineage>
        <taxon>Bacteria</taxon>
        <taxon>Bacillati</taxon>
        <taxon>Actinomycetota</taxon>
        <taxon>Actinomycetes</taxon>
        <taxon>Bifidobacteriales</taxon>
        <taxon>Bifidobacteriaceae</taxon>
        <taxon>Bifidobacterium</taxon>
    </lineage>
</organism>
<dbReference type="InterPro" id="IPR008242">
    <property type="entry name" value="Chor_mutase/pphenate_deHydtase"/>
</dbReference>
<dbReference type="UniPathway" id="UPA00121">
    <property type="reaction ID" value="UER00345"/>
</dbReference>
<feature type="domain" description="ACT" evidence="11">
    <location>
        <begin position="228"/>
        <end position="306"/>
    </location>
</feature>
<dbReference type="HOGENOM" id="CLU_035008_0_2_11"/>
<dbReference type="Proteomes" id="UP000028569">
    <property type="component" value="Chromosome"/>
</dbReference>
<feature type="site" description="Essential for prephenate dehydratase activity" evidence="9">
    <location>
        <position position="180"/>
    </location>
</feature>
<reference evidence="12 13" key="1">
    <citation type="journal article" date="2014" name="Appl. Environ. Microbiol.">
        <title>Genomic encyclopedia of type strains of the genus Bifidobacterium.</title>
        <authorList>
            <person name="Milani C."/>
            <person name="Lugli G.A."/>
            <person name="Duranti S."/>
            <person name="Turroni F."/>
            <person name="Bottacini F."/>
            <person name="Mangifesta M."/>
            <person name="Sanchez B."/>
            <person name="Viappiani A."/>
            <person name="Mancabelli L."/>
            <person name="Taminiau B."/>
            <person name="Delcenserie V."/>
            <person name="Barrangou R."/>
            <person name="Margolles A."/>
            <person name="van Sinderen D."/>
            <person name="Ventura M."/>
        </authorList>
    </citation>
    <scope>NUCLEOTIDE SEQUENCE [LARGE SCALE GENOMIC DNA]</scope>
    <source>
        <strain evidence="12 13">LMG 11587</strain>
    </source>
</reference>
<keyword evidence="13" id="KW-1185">Reference proteome</keyword>
<dbReference type="AlphaFoldDB" id="A0A087VTR2"/>
<evidence type="ECO:0000256" key="1">
    <source>
        <dbReference type="ARBA" id="ARBA00004741"/>
    </source>
</evidence>
<dbReference type="RefSeq" id="WP_033489873.1">
    <property type="nucleotide sequence ID" value="NZ_CP006018.1"/>
</dbReference>
<dbReference type="GO" id="GO:0004664">
    <property type="term" value="F:prephenate dehydratase activity"/>
    <property type="evidence" value="ECO:0007669"/>
    <property type="project" value="UniProtKB-EC"/>
</dbReference>
<accession>A0A087VTR2</accession>
<keyword evidence="7 12" id="KW-0456">Lyase</keyword>
<dbReference type="EMBL" id="CP006018">
    <property type="protein sequence ID" value="AIC91726.1"/>
    <property type="molecule type" value="Genomic_DNA"/>
</dbReference>